<dbReference type="EMBL" id="GU568018">
    <property type="protein sequence ID" value="ADI23600.1"/>
    <property type="molecule type" value="Genomic_DNA"/>
</dbReference>
<dbReference type="InterPro" id="IPR021739">
    <property type="entry name" value="SaV-like"/>
</dbReference>
<protein>
    <recommendedName>
        <fullName evidence="2">DUF3310 domain-containing protein</fullName>
    </recommendedName>
</protein>
<dbReference type="AlphaFoldDB" id="E7C825"/>
<name>E7C825_9BACT</name>
<evidence type="ECO:0000313" key="1">
    <source>
        <dbReference type="EMBL" id="ADI23600.1"/>
    </source>
</evidence>
<proteinExistence type="predicted"/>
<organism evidence="1">
    <name type="scientific">uncultured nuHF2 cluster bacterium HF0770_42C12</name>
    <dbReference type="NCBI Taxonomy" id="723593"/>
    <lineage>
        <taxon>Bacteria</taxon>
        <taxon>environmental samples</taxon>
    </lineage>
</organism>
<dbReference type="Pfam" id="PF11753">
    <property type="entry name" value="DUF3310"/>
    <property type="match status" value="1"/>
</dbReference>
<accession>E7C825</accession>
<sequence length="70" mass="8340">MNEISKPKHYTQGNVECLDAIDSMLDESSRVDFYRSQIIKYMWRLRDKGAPLKDAQKARFYLERLIQKLS</sequence>
<evidence type="ECO:0008006" key="2">
    <source>
        <dbReference type="Google" id="ProtNLM"/>
    </source>
</evidence>
<reference evidence="1" key="1">
    <citation type="submission" date="2010-01" db="EMBL/GenBank/DDBJ databases">
        <title>Genome fragments of uncultured bacteria from the North Pacific subtropical Gyre.</title>
        <authorList>
            <person name="Pham V.D."/>
            <person name="Delong E.F."/>
        </authorList>
    </citation>
    <scope>NUCLEOTIDE SEQUENCE</scope>
</reference>